<keyword evidence="3" id="KW-1185">Reference proteome</keyword>
<dbReference type="AlphaFoldDB" id="A0A372DSK5"/>
<evidence type="ECO:0000313" key="3">
    <source>
        <dbReference type="Proteomes" id="UP000262917"/>
    </source>
</evidence>
<dbReference type="OrthoDB" id="9803010at2"/>
<dbReference type="InterPro" id="IPR001509">
    <property type="entry name" value="Epimerase_deHydtase"/>
</dbReference>
<dbReference type="InterPro" id="IPR036291">
    <property type="entry name" value="NAD(P)-bd_dom_sf"/>
</dbReference>
<organism evidence="2 3">
    <name type="scientific">Cognatiluteimonas weifangensis</name>
    <dbReference type="NCBI Taxonomy" id="2303539"/>
    <lineage>
        <taxon>Bacteria</taxon>
        <taxon>Pseudomonadati</taxon>
        <taxon>Pseudomonadota</taxon>
        <taxon>Gammaproteobacteria</taxon>
        <taxon>Lysobacterales</taxon>
        <taxon>Lysobacteraceae</taxon>
        <taxon>Cognatiluteimonas</taxon>
    </lineage>
</organism>
<sequence length="307" mass="32862">MKVLVTGGAGFIGRHTVRRLLGEDAQVLVLDDFSSSARTALDEFAGHRGFDAITGDICDEALTRRVFERWRPEATVHLAGLVSVARSIAEPEESHRMNVGGAMAVAKAAQAAGCRRFVFASSAAVYADAEQLPLREDAILRPALSPYGAHKAEAERLLRALDEASMRVVILRYFNVYGAGQPADSPYSGVITRFLDRLARGLPLQINGDGEQSRDFVHVDDVARVNAAAAAGRLGPGTYNVCAGVPVTINALVSLLREGMPELEIRHASPQPGEIRHSLGDARKLAAALGEWQPATFSSGIARLLDS</sequence>
<evidence type="ECO:0000259" key="1">
    <source>
        <dbReference type="Pfam" id="PF01370"/>
    </source>
</evidence>
<accession>A0A372DSK5</accession>
<dbReference type="PANTHER" id="PTHR43245">
    <property type="entry name" value="BIFUNCTIONAL POLYMYXIN RESISTANCE PROTEIN ARNA"/>
    <property type="match status" value="1"/>
</dbReference>
<reference evidence="2 3" key="1">
    <citation type="submission" date="2018-08" db="EMBL/GenBank/DDBJ databases">
        <title>Lysobacter weifangensis sp. nov., a new member of the family 'Xanthomonadaceae', isolated from soil in a farmland.</title>
        <authorList>
            <person name="Zhao H."/>
        </authorList>
    </citation>
    <scope>NUCLEOTIDE SEQUENCE [LARGE SCALE GENOMIC DNA]</scope>
    <source>
        <strain evidence="2 3">WF-2</strain>
    </source>
</reference>
<protein>
    <submittedName>
        <fullName evidence="2">SDR family NAD(P)-dependent oxidoreductase</fullName>
    </submittedName>
</protein>
<dbReference type="InterPro" id="IPR050177">
    <property type="entry name" value="Lipid_A_modif_metabolic_enz"/>
</dbReference>
<comment type="caution">
    <text evidence="2">The sequence shown here is derived from an EMBL/GenBank/DDBJ whole genome shotgun (WGS) entry which is preliminary data.</text>
</comment>
<feature type="domain" description="NAD-dependent epimerase/dehydratase" evidence="1">
    <location>
        <begin position="3"/>
        <end position="242"/>
    </location>
</feature>
<dbReference type="SUPFAM" id="SSF51735">
    <property type="entry name" value="NAD(P)-binding Rossmann-fold domains"/>
    <property type="match status" value="1"/>
</dbReference>
<dbReference type="Pfam" id="PF01370">
    <property type="entry name" value="Epimerase"/>
    <property type="match status" value="1"/>
</dbReference>
<gene>
    <name evidence="2" type="ORF">D0Y53_01630</name>
</gene>
<name>A0A372DSK5_9GAMM</name>
<dbReference type="EMBL" id="QVPD01000001">
    <property type="protein sequence ID" value="RFP62540.1"/>
    <property type="molecule type" value="Genomic_DNA"/>
</dbReference>
<dbReference type="Proteomes" id="UP000262917">
    <property type="component" value="Unassembled WGS sequence"/>
</dbReference>
<dbReference type="RefSeq" id="WP_117201361.1">
    <property type="nucleotide sequence ID" value="NZ_JBHTBK010000007.1"/>
</dbReference>
<dbReference type="PANTHER" id="PTHR43245:SF13">
    <property type="entry name" value="UDP-D-APIOSE_UDP-D-XYLOSE SYNTHASE 2"/>
    <property type="match status" value="1"/>
</dbReference>
<proteinExistence type="predicted"/>
<dbReference type="Gene3D" id="3.40.50.720">
    <property type="entry name" value="NAD(P)-binding Rossmann-like Domain"/>
    <property type="match status" value="1"/>
</dbReference>
<evidence type="ECO:0000313" key="2">
    <source>
        <dbReference type="EMBL" id="RFP62540.1"/>
    </source>
</evidence>